<dbReference type="EMBL" id="JNSL01000233">
    <property type="protein sequence ID" value="KGA11606.1"/>
    <property type="molecule type" value="Genomic_DNA"/>
</dbReference>
<feature type="domain" description="SAV-6107-like HEPN" evidence="1">
    <location>
        <begin position="33"/>
        <end position="123"/>
    </location>
</feature>
<dbReference type="InterPro" id="IPR040891">
    <property type="entry name" value="HEPN_SAV_6107"/>
</dbReference>
<evidence type="ECO:0000313" key="2">
    <source>
        <dbReference type="EMBL" id="KGA11606.1"/>
    </source>
</evidence>
<name>A0A094QBE9_9ZZZZ</name>
<protein>
    <recommendedName>
        <fullName evidence="1">SAV-6107-like HEPN domain-containing protein</fullName>
    </recommendedName>
</protein>
<gene>
    <name evidence="2" type="ORF">GM51_22455</name>
</gene>
<evidence type="ECO:0000259" key="1">
    <source>
        <dbReference type="Pfam" id="PF18726"/>
    </source>
</evidence>
<reference evidence="2" key="1">
    <citation type="submission" date="2014-06" db="EMBL/GenBank/DDBJ databases">
        <title>Key roles for freshwater Actinobacteria revealed by deep metagenomic sequencing.</title>
        <authorList>
            <person name="Ghai R."/>
            <person name="Mizuno C.M."/>
            <person name="Picazo A."/>
            <person name="Camacho A."/>
            <person name="Rodriguez-Valera F."/>
        </authorList>
    </citation>
    <scope>NUCLEOTIDE SEQUENCE</scope>
</reference>
<sequence length="168" mass="17736">MSAQPTHEIQVTVASIDLLAGALRSLDTSIIASRAGEKYVAAHLAALRAAAALLAAYTKPNRSRPTSVWTLVSKVAPEFTEWAQYFAAGAGKRAAAEVGLGGAVTPREADDLVRDAHEFIDLVAEKLGVSRQLTLPTNVAAQNVIPNNVIQLNRRTVSKSNPAASNPK</sequence>
<accession>A0A094QBE9</accession>
<proteinExistence type="predicted"/>
<organism evidence="2">
    <name type="scientific">freshwater metagenome</name>
    <dbReference type="NCBI Taxonomy" id="449393"/>
    <lineage>
        <taxon>unclassified sequences</taxon>
        <taxon>metagenomes</taxon>
        <taxon>ecological metagenomes</taxon>
    </lineage>
</organism>
<dbReference type="Pfam" id="PF18726">
    <property type="entry name" value="HEPN_SAV_6107"/>
    <property type="match status" value="1"/>
</dbReference>
<comment type="caution">
    <text evidence="2">The sequence shown here is derived from an EMBL/GenBank/DDBJ whole genome shotgun (WGS) entry which is preliminary data.</text>
</comment>
<dbReference type="AlphaFoldDB" id="A0A094QBE9"/>